<organism evidence="1 2">
    <name type="scientific">Bifidobacterium mongoliense DSM 21395</name>
    <dbReference type="NCBI Taxonomy" id="1437603"/>
    <lineage>
        <taxon>Bacteria</taxon>
        <taxon>Bacillati</taxon>
        <taxon>Actinomycetota</taxon>
        <taxon>Actinomycetes</taxon>
        <taxon>Bifidobacteriales</taxon>
        <taxon>Bifidobacteriaceae</taxon>
        <taxon>Bifidobacterium</taxon>
    </lineage>
</organism>
<sequence length="121" mass="14725">MGEHESWVIDGNYSRLYLDERLDAADAIVLLRFNRWACLWRVMRRFVKFHGASRPSMSDGCIEHLDVAFVWWVLHQGRDAEHRRWYRDIDRRYQEKTVSIRNQRQLTHYTAHITNLQEHTI</sequence>
<dbReference type="InterPro" id="IPR052922">
    <property type="entry name" value="Cytidylate_Kinase-2"/>
</dbReference>
<reference evidence="1 2" key="1">
    <citation type="submission" date="2014-03" db="EMBL/GenBank/DDBJ databases">
        <title>Genomics of Bifidobacteria.</title>
        <authorList>
            <person name="Ventura M."/>
            <person name="Milani C."/>
            <person name="Lugli G.A."/>
        </authorList>
    </citation>
    <scope>NUCLEOTIDE SEQUENCE [LARGE SCALE GENOMIC DNA]</scope>
    <source>
        <strain evidence="1 2">DSM 21395</strain>
    </source>
</reference>
<dbReference type="eggNOG" id="COG0563">
    <property type="taxonomic scope" value="Bacteria"/>
</dbReference>
<dbReference type="RefSeq" id="WP_051918058.1">
    <property type="nucleotide sequence ID" value="NZ_JGZE01000040.1"/>
</dbReference>
<dbReference type="AlphaFoldDB" id="A0A087BM58"/>
<dbReference type="STRING" id="1437603.GCA_000771525_01431"/>
<proteinExistence type="predicted"/>
<dbReference type="OrthoDB" id="3199600at2"/>
<accession>A0A087BM58</accession>
<keyword evidence="2" id="KW-1185">Reference proteome</keyword>
<comment type="caution">
    <text evidence="1">The sequence shown here is derived from an EMBL/GenBank/DDBJ whole genome shotgun (WGS) entry which is preliminary data.</text>
</comment>
<name>A0A087BM58_9BIFI</name>
<evidence type="ECO:0000313" key="2">
    <source>
        <dbReference type="Proteomes" id="UP000029082"/>
    </source>
</evidence>
<gene>
    <name evidence="1" type="ORF">BMON_1864</name>
</gene>
<dbReference type="EMBL" id="JGZE01000040">
    <property type="protein sequence ID" value="KFI72108.1"/>
    <property type="molecule type" value="Genomic_DNA"/>
</dbReference>
<dbReference type="Proteomes" id="UP000029082">
    <property type="component" value="Unassembled WGS sequence"/>
</dbReference>
<dbReference type="PANTHER" id="PTHR37816">
    <property type="entry name" value="YALI0E33011P"/>
    <property type="match status" value="1"/>
</dbReference>
<evidence type="ECO:0000313" key="1">
    <source>
        <dbReference type="EMBL" id="KFI72108.1"/>
    </source>
</evidence>
<dbReference type="PANTHER" id="PTHR37816:SF3">
    <property type="entry name" value="MODULATES DNA TOPOLOGY"/>
    <property type="match status" value="1"/>
</dbReference>
<protein>
    <submittedName>
        <fullName evidence="1">Topology modulation protein</fullName>
    </submittedName>
</protein>